<comment type="caution">
    <text evidence="1">The sequence shown here is derived from an EMBL/GenBank/DDBJ whole genome shotgun (WGS) entry which is preliminary data.</text>
</comment>
<gene>
    <name evidence="1" type="ORF">GGR37_004055</name>
</gene>
<dbReference type="Proteomes" id="UP000538566">
    <property type="component" value="Unassembled WGS sequence"/>
</dbReference>
<protein>
    <submittedName>
        <fullName evidence="1">Uncharacterized protein</fullName>
    </submittedName>
</protein>
<proteinExistence type="predicted"/>
<name>A0A7W7EW65_9SPHN</name>
<sequence length="999" mass="110259">MKLESDAQATKLAVAYRAAHSDNYIRERYGVCEMRKPKNDGKVFVPILDRIAQLRTKLLEKKPNLRMPALAGSNSAADIHTVAKLLSCLPSTFYPRGGRPAAAFVAIENLVHEFGVMNLRDFKDAGGLADDMIVGAYVECPSQAAVARYRQFLIDNDLRVPESTRCKGQIYGSLIAQEIGICPSRLVSTGPSRAAVTAIADEIGLMSAKDYVKARMSIAPMAGSVDATAPSQADSAAGHDTDKKSKLLAHLKLHHMDNLAPLPASNRNINLPAYRSIFLSADVPFKGLGAEHELCAVIDAAGLAVGVGPARVKPLLPSFKTFGDLMSAGKQHFQLLHGCVAPANLGRFVWALNTVMKAVGATLSMPIDDTMSTMLNDVVSQCAANIHNKNTKQQFLAAMREWQRVFKFSQIADGGLPETFAGAFAILFKRSGYKSVRDLCRAAKIKDMQPEVQNWLKGLTAPASADEMVIRAIEAALGAASNTLISRVGFNRDFEPNYHIPVSKRPTALRGNVKLWGLVRPLLPAHFLHLPESERERIGDCYFDEYTRTSEYREKLRSRKKWRLPALPADLQAEWDQLVRYKTAIVAPHPRVTTWRAGTVDRNLNVMLEFFSVLVLPLEEGGLALKPGHLCLAMVGVPAIVQHYFQWLRERSPDGMHTGTRTIIGLFANLTAEEAGEQHGNKAKRKAAGYLHYQAKLTARLAPIAGLVSATDISWLRSDGWASALKETNEYVWSVMHETEDSWVFSRNPFAEILPILHSARPMDALIDLLRQLYNALPSARLVTALTRAMAIRRFVGSLILVRTALRLKNVRELTYDPAGNGKIRKVEGHWVIEIPAKEFKNSSGRYFRENKARGNPSPSYFFKFPKEDTPILDEYAFISRPTLCGGVALPPVFFVTEGGGKLGLDAISHEMREHSWQYLVYHEASRTGIKGLMSFGAHAIRSITATHILKVTGDPLMAANAIQDSVETVLLHYAQFCTADKQELVSRFLDKDLGSAYG</sequence>
<keyword evidence="2" id="KW-1185">Reference proteome</keyword>
<reference evidence="1 2" key="1">
    <citation type="submission" date="2020-08" db="EMBL/GenBank/DDBJ databases">
        <title>Genomic Encyclopedia of Type Strains, Phase IV (KMG-IV): sequencing the most valuable type-strain genomes for metagenomic binning, comparative biology and taxonomic classification.</title>
        <authorList>
            <person name="Goeker M."/>
        </authorList>
    </citation>
    <scope>NUCLEOTIDE SEQUENCE [LARGE SCALE GENOMIC DNA]</scope>
    <source>
        <strain evidence="1 2">DSM 17507</strain>
    </source>
</reference>
<dbReference type="RefSeq" id="WP_183661299.1">
    <property type="nucleotide sequence ID" value="NZ_JACHOA010000012.1"/>
</dbReference>
<evidence type="ECO:0000313" key="2">
    <source>
        <dbReference type="Proteomes" id="UP000538566"/>
    </source>
</evidence>
<evidence type="ECO:0000313" key="1">
    <source>
        <dbReference type="EMBL" id="MBB4615751.1"/>
    </source>
</evidence>
<dbReference type="EMBL" id="JACHOA010000012">
    <property type="protein sequence ID" value="MBB4615751.1"/>
    <property type="molecule type" value="Genomic_DNA"/>
</dbReference>
<accession>A0A7W7EW65</accession>
<organism evidence="1 2">
    <name type="scientific">Novosphingobium taihuense</name>
    <dbReference type="NCBI Taxonomy" id="260085"/>
    <lineage>
        <taxon>Bacteria</taxon>
        <taxon>Pseudomonadati</taxon>
        <taxon>Pseudomonadota</taxon>
        <taxon>Alphaproteobacteria</taxon>
        <taxon>Sphingomonadales</taxon>
        <taxon>Sphingomonadaceae</taxon>
        <taxon>Novosphingobium</taxon>
    </lineage>
</organism>
<dbReference type="AlphaFoldDB" id="A0A7W7EW65"/>